<dbReference type="AlphaFoldDB" id="A0A848M0T6"/>
<reference evidence="1 2" key="1">
    <citation type="submission" date="2020-04" db="EMBL/GenBank/DDBJ databases">
        <title>Draft genome of Pyxidicoccus fallax type strain.</title>
        <authorList>
            <person name="Whitworth D.E."/>
        </authorList>
    </citation>
    <scope>NUCLEOTIDE SEQUENCE [LARGE SCALE GENOMIC DNA]</scope>
    <source>
        <strain evidence="1 2">DSM 14698</strain>
    </source>
</reference>
<dbReference type="EMBL" id="JABBJJ010000621">
    <property type="protein sequence ID" value="NMO23461.1"/>
    <property type="molecule type" value="Genomic_DNA"/>
</dbReference>
<sequence>MGLLSKIGLPKPSLPKIELPKPPIPNPLDIAKKGVDVAKKGVDLAQDGFDVAKQGVKTAVDLTGKGIQAQVDLLQAGADVAKSAVKAGGRFALGAAEVVIDAQKKTLELATDVAADAGKTAFDAVKFAAKEGLELGNKLQNKVHDAALDGIDKATGLDGKIKDLGPGDSLKVSGKVGLALELDVELKGEVGIKREKDGSYVVSAEAGAGVGLGAGASAHVTAGGKVEYKFKNAEDAKKGALILAGAGATAAQPLLGAALAPRPDEVAFLQKNLHSVEIKGGVDAGVDASFGGEVGAGGSVGAGASVAGSSSYKLEFENGKPKSLVRTTELEVTGKAQASIELFGKLGKQSGTDANGNPVHDSLQAFTGINGEVKGKLAVETKIPLDEAKVGDWAAFVASPTTAAFAGPAETTIKGELSGDAGDYGVKGDFELSGLSGKEVQTVAGRLLRGDFGNAIDGISVKTKGSWGTFKDKELGVGVDAKTGGAGVEVSVSAQKRDYTERGSFGDKAAA</sequence>
<organism evidence="1 2">
    <name type="scientific">Pyxidicoccus fallax</name>
    <dbReference type="NCBI Taxonomy" id="394095"/>
    <lineage>
        <taxon>Bacteria</taxon>
        <taxon>Pseudomonadati</taxon>
        <taxon>Myxococcota</taxon>
        <taxon>Myxococcia</taxon>
        <taxon>Myxococcales</taxon>
        <taxon>Cystobacterineae</taxon>
        <taxon>Myxococcaceae</taxon>
        <taxon>Pyxidicoccus</taxon>
    </lineage>
</organism>
<evidence type="ECO:0000313" key="1">
    <source>
        <dbReference type="EMBL" id="NMO23461.1"/>
    </source>
</evidence>
<proteinExistence type="predicted"/>
<dbReference type="Proteomes" id="UP000518300">
    <property type="component" value="Unassembled WGS sequence"/>
</dbReference>
<keyword evidence="2" id="KW-1185">Reference proteome</keyword>
<comment type="caution">
    <text evidence="1">The sequence shown here is derived from an EMBL/GenBank/DDBJ whole genome shotgun (WGS) entry which is preliminary data.</text>
</comment>
<accession>A0A848M0T6</accession>
<evidence type="ECO:0000313" key="2">
    <source>
        <dbReference type="Proteomes" id="UP000518300"/>
    </source>
</evidence>
<gene>
    <name evidence="1" type="ORF">HG543_52695</name>
</gene>
<evidence type="ECO:0008006" key="3">
    <source>
        <dbReference type="Google" id="ProtNLM"/>
    </source>
</evidence>
<name>A0A848M0T6_9BACT</name>
<protein>
    <recommendedName>
        <fullName evidence="3">Late embryogenesis abundant protein</fullName>
    </recommendedName>
</protein>